<evidence type="ECO:0000313" key="2">
    <source>
        <dbReference type="EMBL" id="TFJ82015.1"/>
    </source>
</evidence>
<protein>
    <submittedName>
        <fullName evidence="2">Uncharacterized protein</fullName>
    </submittedName>
</protein>
<dbReference type="AlphaFoldDB" id="A0A4D9CX19"/>
<reference evidence="2 3" key="1">
    <citation type="submission" date="2019-01" db="EMBL/GenBank/DDBJ databases">
        <title>Nuclear Genome Assembly of the Microalgal Biofuel strain Nannochloropsis salina CCMP1776.</title>
        <authorList>
            <person name="Hovde B."/>
        </authorList>
    </citation>
    <scope>NUCLEOTIDE SEQUENCE [LARGE SCALE GENOMIC DNA]</scope>
    <source>
        <strain evidence="2 3">CCMP1776</strain>
    </source>
</reference>
<sequence length="694" mass="76736">MDVAASITRATASAGARGHKLSNRFEQDLSVPFPLQAFHGIEGTDVVSEPKDGQGHPASSGWLSDEAYQTYSVRGGTDKWRDNLRRRVEMHKFESLHGESDLVEAITQPRGRSGTSFPGKVSGAEGSPRPGGWKGSGKRRRGWERGGHALYGGSQGDGGRGDEDFGGGGEAAVGRLIKLDPVAKLRNSSLTLQEHRTFQAVSHKLLRFEHQLDPDARPLTAEERQALDRLDPLVRAEQAKYADQLSRWRESGRAPYRFLEKSLASGMDACLQVLRNRQQASLPRHYQLHFTSALGRDEDPGAAPPEPKHLSTVKPARAWRQRMRFPSLPMLVQEADSALEKNSEAPAAPPSTPDSAWGMAVARRWMRMGQWGERDAVFAEADMLVDLPALLALTDPGAAWAVPFSVRWLGGEGGAEGGTEGGGKKVLVVHSPLLPPTMTWRERAEGYFQHALVQQLRVPGEGKEGEAAEGVMGMEGEEETLSLEVWQLAQLKVVVASERAVVVREGREMEEEGRGEGGTEGGTEALLAVEVDYALEWSEEEEPYPQGLIRHVLYDWVAGKALPLVGRVDGKGRRLMEWESRRDMGRWRQWEQEGRTAWARGEVTKRLVQILGLWQRQATGSFVARHDPVGKEMRVYRQVPEKDAGGGGEEGPSSWDLHAYIAESGRAEEKAAGSWRMWRWPDPKQHIPGTFVPR</sequence>
<dbReference type="Proteomes" id="UP000355283">
    <property type="component" value="Unassembled WGS sequence"/>
</dbReference>
<dbReference type="EMBL" id="SDOX01000121">
    <property type="protein sequence ID" value="TFJ82015.1"/>
    <property type="molecule type" value="Genomic_DNA"/>
</dbReference>
<evidence type="ECO:0000256" key="1">
    <source>
        <dbReference type="SAM" id="MobiDB-lite"/>
    </source>
</evidence>
<feature type="compositionally biased region" description="Gly residues" evidence="1">
    <location>
        <begin position="149"/>
        <end position="158"/>
    </location>
</feature>
<keyword evidence="3" id="KW-1185">Reference proteome</keyword>
<evidence type="ECO:0000313" key="3">
    <source>
        <dbReference type="Proteomes" id="UP000355283"/>
    </source>
</evidence>
<comment type="caution">
    <text evidence="2">The sequence shown here is derived from an EMBL/GenBank/DDBJ whole genome shotgun (WGS) entry which is preliminary data.</text>
</comment>
<accession>A0A4D9CX19</accession>
<proteinExistence type="predicted"/>
<organism evidence="2 3">
    <name type="scientific">Nannochloropsis salina CCMP1776</name>
    <dbReference type="NCBI Taxonomy" id="1027361"/>
    <lineage>
        <taxon>Eukaryota</taxon>
        <taxon>Sar</taxon>
        <taxon>Stramenopiles</taxon>
        <taxon>Ochrophyta</taxon>
        <taxon>Eustigmatophyceae</taxon>
        <taxon>Eustigmatales</taxon>
        <taxon>Monodopsidaceae</taxon>
        <taxon>Microchloropsis</taxon>
        <taxon>Microchloropsis salina</taxon>
    </lineage>
</organism>
<feature type="region of interest" description="Disordered" evidence="1">
    <location>
        <begin position="109"/>
        <end position="167"/>
    </location>
</feature>
<name>A0A4D9CX19_9STRA</name>
<gene>
    <name evidence="2" type="ORF">NSK_006683</name>
</gene>